<evidence type="ECO:0000313" key="2">
    <source>
        <dbReference type="Proteomes" id="UP000237983"/>
    </source>
</evidence>
<protein>
    <submittedName>
        <fullName evidence="1">Uncharacterized protein</fullName>
    </submittedName>
</protein>
<name>A0A2T0V3D5_9MICO</name>
<dbReference type="OrthoDB" id="5120955at2"/>
<dbReference type="Proteomes" id="UP000237983">
    <property type="component" value="Unassembled WGS sequence"/>
</dbReference>
<reference evidence="1 2" key="1">
    <citation type="submission" date="2018-03" db="EMBL/GenBank/DDBJ databases">
        <title>Genomic Encyclopedia of Type Strains, Phase III (KMG-III): the genomes of soil and plant-associated and newly described type strains.</title>
        <authorList>
            <person name="Whitman W."/>
        </authorList>
    </citation>
    <scope>NUCLEOTIDE SEQUENCE [LARGE SCALE GENOMIC DNA]</scope>
    <source>
        <strain evidence="1 2">CGMCC 1.12484</strain>
    </source>
</reference>
<dbReference type="RefSeq" id="WP_146134467.1">
    <property type="nucleotide sequence ID" value="NZ_PVTL01000012.1"/>
</dbReference>
<gene>
    <name evidence="1" type="ORF">B0I08_11267</name>
</gene>
<dbReference type="AlphaFoldDB" id="A0A2T0V3D5"/>
<accession>A0A2T0V3D5</accession>
<sequence length="93" mass="10343">MYLRNRVTIGAETVFLNDDQSIMELKKAVLRAVRAGGDFVDFWIDDSTRLSVLVSPGLTVKFEIVELSLAEPTDWDGNYAMSDLDFDLGLAAL</sequence>
<dbReference type="EMBL" id="PVTL01000012">
    <property type="protein sequence ID" value="PRY64682.1"/>
    <property type="molecule type" value="Genomic_DNA"/>
</dbReference>
<organism evidence="1 2">
    <name type="scientific">Glaciihabitans tibetensis</name>
    <dbReference type="NCBI Taxonomy" id="1266600"/>
    <lineage>
        <taxon>Bacteria</taxon>
        <taxon>Bacillati</taxon>
        <taxon>Actinomycetota</taxon>
        <taxon>Actinomycetes</taxon>
        <taxon>Micrococcales</taxon>
        <taxon>Microbacteriaceae</taxon>
        <taxon>Glaciihabitans</taxon>
    </lineage>
</organism>
<comment type="caution">
    <text evidence="1">The sequence shown here is derived from an EMBL/GenBank/DDBJ whole genome shotgun (WGS) entry which is preliminary data.</text>
</comment>
<keyword evidence="2" id="KW-1185">Reference proteome</keyword>
<evidence type="ECO:0000313" key="1">
    <source>
        <dbReference type="EMBL" id="PRY64682.1"/>
    </source>
</evidence>
<proteinExistence type="predicted"/>